<name>A0A844BYV7_9LACT</name>
<evidence type="ECO:0000313" key="1">
    <source>
        <dbReference type="EMBL" id="MRJ47238.1"/>
    </source>
</evidence>
<protein>
    <submittedName>
        <fullName evidence="1">Uncharacterized protein</fullName>
    </submittedName>
</protein>
<comment type="caution">
    <text evidence="1">The sequence shown here is derived from an EMBL/GenBank/DDBJ whole genome shotgun (WGS) entry which is preliminary data.</text>
</comment>
<dbReference type="Proteomes" id="UP000440066">
    <property type="component" value="Unassembled WGS sequence"/>
</dbReference>
<dbReference type="AlphaFoldDB" id="A0A844BYV7"/>
<organism evidence="1 2">
    <name type="scientific">Fundicoccus ignavus</name>
    <dbReference type="NCBI Taxonomy" id="2664442"/>
    <lineage>
        <taxon>Bacteria</taxon>
        <taxon>Bacillati</taxon>
        <taxon>Bacillota</taxon>
        <taxon>Bacilli</taxon>
        <taxon>Lactobacillales</taxon>
        <taxon>Aerococcaceae</taxon>
        <taxon>Fundicoccus</taxon>
    </lineage>
</organism>
<evidence type="ECO:0000313" key="2">
    <source>
        <dbReference type="Proteomes" id="UP000440066"/>
    </source>
</evidence>
<reference evidence="1 2" key="1">
    <citation type="submission" date="2019-11" db="EMBL/GenBank/DDBJ databases">
        <title>Characterisation of Fundicoccus ignavus gen. nov. sp. nov., a novel genus of the family Aerococcaceae from bulk tank milk.</title>
        <authorList>
            <person name="Siebert A."/>
            <person name="Huptas C."/>
            <person name="Wenning M."/>
            <person name="Scherer S."/>
            <person name="Doll E.V."/>
        </authorList>
    </citation>
    <scope>NUCLEOTIDE SEQUENCE [LARGE SCALE GENOMIC DNA]</scope>
    <source>
        <strain evidence="1 2">DSM 109652</strain>
    </source>
</reference>
<proteinExistence type="predicted"/>
<accession>A0A844BYV7</accession>
<sequence length="80" mass="9713">MFVEWSSDHSPKAYFYHYIKKMMTMRLTDFYCNFFYLTFLLCEKYGELAIYQLELGRVIKITQANLIERFTIACQRISTQ</sequence>
<dbReference type="EMBL" id="WJQT01000007">
    <property type="protein sequence ID" value="MRJ47238.1"/>
    <property type="molecule type" value="Genomic_DNA"/>
</dbReference>
<gene>
    <name evidence="1" type="ORF">GF867_06640</name>
</gene>